<comment type="catalytic activity">
    <reaction evidence="1 9">
        <text>Transfers a segment of a (1-&gt;4)-alpha-D-glucan chain to a primary hydroxy group in a similar glucan chain.</text>
        <dbReference type="EC" id="2.4.1.18"/>
    </reaction>
</comment>
<evidence type="ECO:0000256" key="3">
    <source>
        <dbReference type="ARBA" id="ARBA00009000"/>
    </source>
</evidence>
<dbReference type="GO" id="GO:0005829">
    <property type="term" value="C:cytosol"/>
    <property type="evidence" value="ECO:0007669"/>
    <property type="project" value="TreeGrafter"/>
</dbReference>
<dbReference type="CDD" id="cd02855">
    <property type="entry name" value="E_set_GBE_prok_N"/>
    <property type="match status" value="1"/>
</dbReference>
<dbReference type="EMBL" id="CP045121">
    <property type="protein sequence ID" value="QIN77616.1"/>
    <property type="molecule type" value="Genomic_DNA"/>
</dbReference>
<dbReference type="GO" id="GO:0043169">
    <property type="term" value="F:cation binding"/>
    <property type="evidence" value="ECO:0007669"/>
    <property type="project" value="InterPro"/>
</dbReference>
<comment type="pathway">
    <text evidence="2 9">Glycan biosynthesis; glycogen biosynthesis.</text>
</comment>
<evidence type="ECO:0000256" key="1">
    <source>
        <dbReference type="ARBA" id="ARBA00000826"/>
    </source>
</evidence>
<feature type="active site" description="Nucleophile" evidence="9 10">
    <location>
        <position position="407"/>
    </location>
</feature>
<evidence type="ECO:0000256" key="9">
    <source>
        <dbReference type="HAMAP-Rule" id="MF_00685"/>
    </source>
</evidence>
<dbReference type="PANTHER" id="PTHR43651:SF3">
    <property type="entry name" value="1,4-ALPHA-GLUCAN-BRANCHING ENZYME"/>
    <property type="match status" value="1"/>
</dbReference>
<keyword evidence="5 9" id="KW-0328">Glycosyltransferase</keyword>
<evidence type="ECO:0000259" key="11">
    <source>
        <dbReference type="SMART" id="SM00642"/>
    </source>
</evidence>
<feature type="active site" description="Proton donor" evidence="9 10">
    <location>
        <position position="460"/>
    </location>
</feature>
<dbReference type="InterPro" id="IPR004193">
    <property type="entry name" value="Glyco_hydro_13_N"/>
</dbReference>
<dbReference type="SUPFAM" id="SSF51011">
    <property type="entry name" value="Glycosyl hydrolase domain"/>
    <property type="match status" value="1"/>
</dbReference>
<comment type="similarity">
    <text evidence="3 9">Belongs to the glycosyl hydrolase 13 family. GlgB subfamily.</text>
</comment>
<evidence type="ECO:0000256" key="10">
    <source>
        <dbReference type="PIRSR" id="PIRSR000463-1"/>
    </source>
</evidence>
<evidence type="ECO:0000256" key="5">
    <source>
        <dbReference type="ARBA" id="ARBA00022676"/>
    </source>
</evidence>
<accession>A0A6G8PUE3</accession>
<gene>
    <name evidence="9 12" type="primary">glgB</name>
    <name evidence="12" type="ORF">GBA65_02840</name>
</gene>
<comment type="subunit">
    <text evidence="9">Monomer.</text>
</comment>
<sequence length="728" mass="81511">MEHAQEAAARAVTRGEHPDPFSFLGMHEEGEGNLVVRAFVPGARSVSVVAEDGRPLGELEPAGAEGLFAGPVATEGRVAYKLRARNDGGEWEFEDAYRFPSAVSDYDLYLFGEGNHLGLYEWMGAHVREIEGVRGVLFTVWAPNASRVSVVGHFNGWDGRRHVMRKHHSVGVWEIFVPGIGGGESYKYEIKGPTGNFMPLKADPFGTRAEGLPGTASVVHDASSYSWGDAEWMENRLRRNAHDAPIAIYEVHLGSWRRNEDGTYFTYDQLADELVSYVSEMGYTHVEFLPPTEYPFDGSWGYQPLGLYAPTSRYGSPDDFKNLVDSFHRAGIGVIMDWVPAHFPEDPHGLAFFDGTHLYEHADPRRGRHADWGTLVFNFGRREVQNYLLANALFWLSEYHIDGLRVDAVASMLYLDYSREEGQWVPNEFGGNEDLEAVAFLKRLNETVYAEHAETQTYAEESTAWPQVSGPVYAGGLGFGYKWNMGWMHDTLDYMSEDPINRRHHHDKLTFGLVYAFNENFVLPLSHDEVVHGKGSLIRKMPGDEWQKFANLRAYYGFMYGHPGKELLFMGGEFAQEREWNHDTGLDWHLLDGRYHAGVRDLVRDLNGLYKTTPALHEVDFEPAGFEWVEGGDSERSVFAFLRRSRDGEDHAIVVCNMTPVVREDYRVGVPGGGSYGEVLNTDREAYGGSGVGNGGNLSAEAVPAQGRDFSLSLTLPPLSTIILRPAS</sequence>
<dbReference type="RefSeq" id="WP_166395297.1">
    <property type="nucleotide sequence ID" value="NZ_CP045121.1"/>
</dbReference>
<dbReference type="SUPFAM" id="SSF81296">
    <property type="entry name" value="E set domains"/>
    <property type="match status" value="1"/>
</dbReference>
<dbReference type="NCBIfam" id="TIGR01515">
    <property type="entry name" value="branching_enzym"/>
    <property type="match status" value="1"/>
</dbReference>
<dbReference type="Gene3D" id="3.20.20.80">
    <property type="entry name" value="Glycosidases"/>
    <property type="match status" value="1"/>
</dbReference>
<dbReference type="SUPFAM" id="SSF51445">
    <property type="entry name" value="(Trans)glycosidases"/>
    <property type="match status" value="1"/>
</dbReference>
<keyword evidence="13" id="KW-1185">Reference proteome</keyword>
<dbReference type="InterPro" id="IPR044143">
    <property type="entry name" value="GlgB_N_E_set_prok"/>
</dbReference>
<keyword evidence="8 9" id="KW-0119">Carbohydrate metabolism</keyword>
<proteinExistence type="inferred from homology"/>
<dbReference type="KEGG" id="rmar:GBA65_02840"/>
<name>A0A6G8PUE3_9ACTN</name>
<dbReference type="InterPro" id="IPR006048">
    <property type="entry name" value="A-amylase/branching_C"/>
</dbReference>
<dbReference type="GO" id="GO:0005978">
    <property type="term" value="P:glycogen biosynthetic process"/>
    <property type="evidence" value="ECO:0007669"/>
    <property type="project" value="UniProtKB-UniRule"/>
</dbReference>
<evidence type="ECO:0000256" key="7">
    <source>
        <dbReference type="ARBA" id="ARBA00023056"/>
    </source>
</evidence>
<dbReference type="NCBIfam" id="NF008967">
    <property type="entry name" value="PRK12313.1"/>
    <property type="match status" value="1"/>
</dbReference>
<evidence type="ECO:0000256" key="4">
    <source>
        <dbReference type="ARBA" id="ARBA00022600"/>
    </source>
</evidence>
<dbReference type="AlphaFoldDB" id="A0A6G8PUE3"/>
<dbReference type="Pfam" id="PF02806">
    <property type="entry name" value="Alpha-amylase_C"/>
    <property type="match status" value="1"/>
</dbReference>
<dbReference type="Proteomes" id="UP000502706">
    <property type="component" value="Chromosome"/>
</dbReference>
<dbReference type="Pfam" id="PF02922">
    <property type="entry name" value="CBM_48"/>
    <property type="match status" value="1"/>
</dbReference>
<dbReference type="InterPro" id="IPR037439">
    <property type="entry name" value="Branching_enzy"/>
</dbReference>
<dbReference type="SMART" id="SM00642">
    <property type="entry name" value="Aamy"/>
    <property type="match status" value="1"/>
</dbReference>
<dbReference type="FunFam" id="2.60.40.1180:FF:000002">
    <property type="entry name" value="1,4-alpha-glucan branching enzyme GlgB"/>
    <property type="match status" value="1"/>
</dbReference>
<dbReference type="CDD" id="cd11322">
    <property type="entry name" value="AmyAc_Glg_BE"/>
    <property type="match status" value="1"/>
</dbReference>
<dbReference type="InterPro" id="IPR014756">
    <property type="entry name" value="Ig_E-set"/>
</dbReference>
<reference evidence="12 13" key="1">
    <citation type="submission" date="2019-10" db="EMBL/GenBank/DDBJ databases">
        <title>Rubrobacter sp nov SCSIO 52915 isolated from a deep-sea sediment in the South China Sea.</title>
        <authorList>
            <person name="Chen R.W."/>
        </authorList>
    </citation>
    <scope>NUCLEOTIDE SEQUENCE [LARGE SCALE GENOMIC DNA]</scope>
    <source>
        <strain evidence="12 13">SCSIO 52915</strain>
    </source>
</reference>
<dbReference type="InterPro" id="IPR006407">
    <property type="entry name" value="GlgB"/>
</dbReference>
<evidence type="ECO:0000313" key="12">
    <source>
        <dbReference type="EMBL" id="QIN77616.1"/>
    </source>
</evidence>
<protein>
    <recommendedName>
        <fullName evidence="9">1,4-alpha-glucan branching enzyme GlgB</fullName>
        <ecNumber evidence="9">2.4.1.18</ecNumber>
    </recommendedName>
    <alternativeName>
        <fullName evidence="9">1,4-alpha-D-glucan:1,4-alpha-D-glucan 6-glucosyl-transferase</fullName>
    </alternativeName>
    <alternativeName>
        <fullName evidence="9">Alpha-(1-&gt;4)-glucan branching enzyme</fullName>
    </alternativeName>
    <alternativeName>
        <fullName evidence="9">Glycogen branching enzyme</fullName>
        <shortName evidence="9">BE</shortName>
    </alternativeName>
</protein>
<dbReference type="InterPro" id="IPR054169">
    <property type="entry name" value="GlgB_N"/>
</dbReference>
<dbReference type="Gene3D" id="2.60.40.10">
    <property type="entry name" value="Immunoglobulins"/>
    <property type="match status" value="1"/>
</dbReference>
<keyword evidence="6 9" id="KW-0808">Transferase</keyword>
<dbReference type="HAMAP" id="MF_00685">
    <property type="entry name" value="GlgB"/>
    <property type="match status" value="1"/>
</dbReference>
<comment type="function">
    <text evidence="9">Catalyzes the formation of the alpha-1,6-glucosidic linkages in glycogen by scission of a 1,4-alpha-linked oligosaccharide from growing alpha-1,4-glucan chains and the subsequent attachment of the oligosaccharide to the alpha-1,6 position.</text>
</comment>
<dbReference type="UniPathway" id="UPA00164"/>
<dbReference type="GO" id="GO:0004553">
    <property type="term" value="F:hydrolase activity, hydrolyzing O-glycosyl compounds"/>
    <property type="evidence" value="ECO:0007669"/>
    <property type="project" value="InterPro"/>
</dbReference>
<dbReference type="GO" id="GO:0003844">
    <property type="term" value="F:1,4-alpha-glucan branching enzyme activity"/>
    <property type="evidence" value="ECO:0007669"/>
    <property type="project" value="UniProtKB-UniRule"/>
</dbReference>
<dbReference type="EC" id="2.4.1.18" evidence="9"/>
<evidence type="ECO:0000256" key="6">
    <source>
        <dbReference type="ARBA" id="ARBA00022679"/>
    </source>
</evidence>
<keyword evidence="4 9" id="KW-0321">Glycogen metabolism</keyword>
<dbReference type="InterPro" id="IPR006047">
    <property type="entry name" value="GH13_cat_dom"/>
</dbReference>
<evidence type="ECO:0000313" key="13">
    <source>
        <dbReference type="Proteomes" id="UP000502706"/>
    </source>
</evidence>
<evidence type="ECO:0000256" key="2">
    <source>
        <dbReference type="ARBA" id="ARBA00004964"/>
    </source>
</evidence>
<keyword evidence="7 9" id="KW-0320">Glycogen biosynthesis</keyword>
<dbReference type="Gene3D" id="2.60.40.1180">
    <property type="entry name" value="Golgi alpha-mannosidase II"/>
    <property type="match status" value="1"/>
</dbReference>
<dbReference type="InterPro" id="IPR017853">
    <property type="entry name" value="GH"/>
</dbReference>
<dbReference type="PIRSF" id="PIRSF000463">
    <property type="entry name" value="GlgB"/>
    <property type="match status" value="1"/>
</dbReference>
<dbReference type="NCBIfam" id="NF003811">
    <property type="entry name" value="PRK05402.1"/>
    <property type="match status" value="1"/>
</dbReference>
<evidence type="ECO:0000256" key="8">
    <source>
        <dbReference type="ARBA" id="ARBA00023277"/>
    </source>
</evidence>
<dbReference type="InterPro" id="IPR013783">
    <property type="entry name" value="Ig-like_fold"/>
</dbReference>
<dbReference type="FunFam" id="3.20.20.80:FF:000003">
    <property type="entry name" value="1,4-alpha-glucan branching enzyme GlgB"/>
    <property type="match status" value="1"/>
</dbReference>
<organism evidence="12 13">
    <name type="scientific">Rubrobacter marinus</name>
    <dbReference type="NCBI Taxonomy" id="2653852"/>
    <lineage>
        <taxon>Bacteria</taxon>
        <taxon>Bacillati</taxon>
        <taxon>Actinomycetota</taxon>
        <taxon>Rubrobacteria</taxon>
        <taxon>Rubrobacterales</taxon>
        <taxon>Rubrobacteraceae</taxon>
        <taxon>Rubrobacter</taxon>
    </lineage>
</organism>
<dbReference type="InterPro" id="IPR013780">
    <property type="entry name" value="Glyco_hydro_b"/>
</dbReference>
<dbReference type="Pfam" id="PF22019">
    <property type="entry name" value="GlgB_N"/>
    <property type="match status" value="1"/>
</dbReference>
<dbReference type="PANTHER" id="PTHR43651">
    <property type="entry name" value="1,4-ALPHA-GLUCAN-BRANCHING ENZYME"/>
    <property type="match status" value="1"/>
</dbReference>
<dbReference type="FunFam" id="2.60.40.10:FF:000169">
    <property type="entry name" value="1,4-alpha-glucan branching enzyme GlgB"/>
    <property type="match status" value="1"/>
</dbReference>
<feature type="domain" description="Glycosyl hydrolase family 13 catalytic" evidence="11">
    <location>
        <begin position="250"/>
        <end position="604"/>
    </location>
</feature>